<reference evidence="10" key="1">
    <citation type="submission" date="2016-01" db="EMBL/GenBank/DDBJ databases">
        <authorList>
            <person name="Peeters C."/>
        </authorList>
    </citation>
    <scope>NUCLEOTIDE SEQUENCE [LARGE SCALE GENOMIC DNA]</scope>
    <source>
        <strain evidence="10">LMG 29318</strain>
    </source>
</reference>
<dbReference type="Pfam" id="PF00005">
    <property type="entry name" value="ABC_tran"/>
    <property type="match status" value="1"/>
</dbReference>
<dbReference type="SUPFAM" id="SSF52540">
    <property type="entry name" value="P-loop containing nucleoside triphosphate hydrolases"/>
    <property type="match status" value="1"/>
</dbReference>
<keyword evidence="2" id="KW-0813">Transport</keyword>
<keyword evidence="7" id="KW-1278">Translocase</keyword>
<dbReference type="PANTHER" id="PTHR42788:SF17">
    <property type="entry name" value="ALIPHATIC SULFONATES IMPORT ATP-BINDING PROTEIN SSUB"/>
    <property type="match status" value="1"/>
</dbReference>
<protein>
    <submittedName>
        <fullName evidence="10">Aliphatic sulfonate ABC transporter ATP-binding protein</fullName>
    </submittedName>
</protein>
<dbReference type="InterPro" id="IPR003593">
    <property type="entry name" value="AAA+_ATPase"/>
</dbReference>
<dbReference type="InterPro" id="IPR050166">
    <property type="entry name" value="ABC_transporter_ATP-bind"/>
</dbReference>
<dbReference type="Proteomes" id="UP000054870">
    <property type="component" value="Unassembled WGS sequence"/>
</dbReference>
<evidence type="ECO:0000256" key="7">
    <source>
        <dbReference type="ARBA" id="ARBA00022967"/>
    </source>
</evidence>
<comment type="caution">
    <text evidence="10">The sequence shown here is derived from an EMBL/GenBank/DDBJ whole genome shotgun (WGS) entry which is preliminary data.</text>
</comment>
<evidence type="ECO:0000256" key="5">
    <source>
        <dbReference type="ARBA" id="ARBA00022741"/>
    </source>
</evidence>
<dbReference type="InterPro" id="IPR017871">
    <property type="entry name" value="ABC_transporter-like_CS"/>
</dbReference>
<dbReference type="Gene3D" id="3.40.50.300">
    <property type="entry name" value="P-loop containing nucleotide triphosphate hydrolases"/>
    <property type="match status" value="1"/>
</dbReference>
<evidence type="ECO:0000256" key="6">
    <source>
        <dbReference type="ARBA" id="ARBA00022840"/>
    </source>
</evidence>
<evidence type="ECO:0000256" key="2">
    <source>
        <dbReference type="ARBA" id="ARBA00022448"/>
    </source>
</evidence>
<proteinExistence type="inferred from homology"/>
<evidence type="ECO:0000313" key="10">
    <source>
        <dbReference type="EMBL" id="SAK47331.1"/>
    </source>
</evidence>
<keyword evidence="5" id="KW-0547">Nucleotide-binding</keyword>
<evidence type="ECO:0000256" key="8">
    <source>
        <dbReference type="ARBA" id="ARBA00023136"/>
    </source>
</evidence>
<evidence type="ECO:0000259" key="9">
    <source>
        <dbReference type="PROSITE" id="PS50893"/>
    </source>
</evidence>
<dbReference type="PROSITE" id="PS50893">
    <property type="entry name" value="ABC_TRANSPORTER_2"/>
    <property type="match status" value="1"/>
</dbReference>
<keyword evidence="6 10" id="KW-0067">ATP-binding</keyword>
<keyword evidence="11" id="KW-1185">Reference proteome</keyword>
<gene>
    <name evidence="10" type="ORF">AWB75_01054</name>
</gene>
<sequence length="267" mass="29771">MNLMDMDIDTLAPAFTREQTHARAPFVGRDLAVSLRGVEKRFGERTVLDKFDFSIERGSFVSIVGRSGCGKSTLLRLIAGLDQPTGGVVQRNAASTSAGKDLQMRIMFQDARLLPWKSVLDNVMIGLPRDKRDEARATLAEVGLAEREKEWPSRLSGGQRQRVALARALVHRPDLLLLDEPLGALDALTRIEMQSLIERLWREHKLTALLVTHDVQEAVSLGNRIVLIEAGRITLDTAVPLQRPRTRTAPGFAELEERVLARVLQRT</sequence>
<evidence type="ECO:0000256" key="4">
    <source>
        <dbReference type="ARBA" id="ARBA00022519"/>
    </source>
</evidence>
<keyword evidence="4" id="KW-0997">Cell inner membrane</keyword>
<dbReference type="SMART" id="SM00382">
    <property type="entry name" value="AAA"/>
    <property type="match status" value="1"/>
</dbReference>
<dbReference type="PROSITE" id="PS00211">
    <property type="entry name" value="ABC_TRANSPORTER_1"/>
    <property type="match status" value="1"/>
</dbReference>
<dbReference type="InterPro" id="IPR027417">
    <property type="entry name" value="P-loop_NTPase"/>
</dbReference>
<comment type="similarity">
    <text evidence="1">Belongs to the ABC transporter superfamily.</text>
</comment>
<dbReference type="GO" id="GO:0016887">
    <property type="term" value="F:ATP hydrolysis activity"/>
    <property type="evidence" value="ECO:0007669"/>
    <property type="project" value="InterPro"/>
</dbReference>
<dbReference type="RefSeq" id="WP_200822923.1">
    <property type="nucleotide sequence ID" value="NZ_FCOF02000003.1"/>
</dbReference>
<dbReference type="InterPro" id="IPR003439">
    <property type="entry name" value="ABC_transporter-like_ATP-bd"/>
</dbReference>
<accession>A0A157ZPC2</accession>
<dbReference type="EMBL" id="FCOF02000003">
    <property type="protein sequence ID" value="SAK47331.1"/>
    <property type="molecule type" value="Genomic_DNA"/>
</dbReference>
<evidence type="ECO:0000256" key="1">
    <source>
        <dbReference type="ARBA" id="ARBA00005417"/>
    </source>
</evidence>
<keyword evidence="3" id="KW-1003">Cell membrane</keyword>
<dbReference type="AlphaFoldDB" id="A0A157ZPC2"/>
<dbReference type="PANTHER" id="PTHR42788">
    <property type="entry name" value="TAURINE IMPORT ATP-BINDING PROTEIN-RELATED"/>
    <property type="match status" value="1"/>
</dbReference>
<feature type="domain" description="ABC transporter" evidence="9">
    <location>
        <begin position="33"/>
        <end position="255"/>
    </location>
</feature>
<evidence type="ECO:0000313" key="11">
    <source>
        <dbReference type="Proteomes" id="UP000054870"/>
    </source>
</evidence>
<evidence type="ECO:0000256" key="3">
    <source>
        <dbReference type="ARBA" id="ARBA00022475"/>
    </source>
</evidence>
<organism evidence="10 11">
    <name type="scientific">Caballeronia catudaia</name>
    <dbReference type="NCBI Taxonomy" id="1777136"/>
    <lineage>
        <taxon>Bacteria</taxon>
        <taxon>Pseudomonadati</taxon>
        <taxon>Pseudomonadota</taxon>
        <taxon>Betaproteobacteria</taxon>
        <taxon>Burkholderiales</taxon>
        <taxon>Burkholderiaceae</taxon>
        <taxon>Caballeronia</taxon>
    </lineage>
</organism>
<dbReference type="GO" id="GO:0005524">
    <property type="term" value="F:ATP binding"/>
    <property type="evidence" value="ECO:0007669"/>
    <property type="project" value="UniProtKB-KW"/>
</dbReference>
<name>A0A157ZPC2_9BURK</name>
<keyword evidence="8" id="KW-0472">Membrane</keyword>